<dbReference type="EMBL" id="RCHR01000003">
    <property type="protein sequence ID" value="RLL45021.1"/>
    <property type="molecule type" value="Genomic_DNA"/>
</dbReference>
<dbReference type="SUPFAM" id="SSF48317">
    <property type="entry name" value="Acid phosphatase/Vanadium-dependent haloperoxidase"/>
    <property type="match status" value="1"/>
</dbReference>
<dbReference type="Gene3D" id="1.20.144.10">
    <property type="entry name" value="Phosphatidic acid phosphatase type 2/haloperoxidase"/>
    <property type="match status" value="2"/>
</dbReference>
<reference evidence="3 4" key="1">
    <citation type="submission" date="2018-10" db="EMBL/GenBank/DDBJ databases">
        <title>Oceanobacillus sp. YLB-02 draft genome.</title>
        <authorList>
            <person name="Yu L."/>
        </authorList>
    </citation>
    <scope>NUCLEOTIDE SEQUENCE [LARGE SCALE GENOMIC DNA]</scope>
    <source>
        <strain evidence="3 4">YLB-02</strain>
    </source>
</reference>
<dbReference type="AlphaFoldDB" id="A0A498D8S0"/>
<dbReference type="OrthoDB" id="9789113at2"/>
<feature type="transmembrane region" description="Helical" evidence="1">
    <location>
        <begin position="89"/>
        <end position="105"/>
    </location>
</feature>
<name>A0A498D8S0_9BACI</name>
<dbReference type="Proteomes" id="UP000270219">
    <property type="component" value="Unassembled WGS sequence"/>
</dbReference>
<evidence type="ECO:0000313" key="3">
    <source>
        <dbReference type="EMBL" id="RLL45021.1"/>
    </source>
</evidence>
<feature type="transmembrane region" description="Helical" evidence="1">
    <location>
        <begin position="185"/>
        <end position="203"/>
    </location>
</feature>
<keyword evidence="1" id="KW-0812">Transmembrane</keyword>
<proteinExistence type="predicted"/>
<feature type="transmembrane region" description="Helical" evidence="1">
    <location>
        <begin position="125"/>
        <end position="147"/>
    </location>
</feature>
<dbReference type="InterPro" id="IPR036938">
    <property type="entry name" value="PAP2/HPO_sf"/>
</dbReference>
<feature type="transmembrane region" description="Helical" evidence="1">
    <location>
        <begin position="154"/>
        <end position="173"/>
    </location>
</feature>
<dbReference type="InterPro" id="IPR000326">
    <property type="entry name" value="PAP2/HPO"/>
</dbReference>
<dbReference type="CDD" id="cd03392">
    <property type="entry name" value="PAP2_like_2"/>
    <property type="match status" value="1"/>
</dbReference>
<dbReference type="PANTHER" id="PTHR14969:SF13">
    <property type="entry name" value="AT30094P"/>
    <property type="match status" value="1"/>
</dbReference>
<dbReference type="Pfam" id="PF01569">
    <property type="entry name" value="PAP2"/>
    <property type="match status" value="1"/>
</dbReference>
<keyword evidence="1" id="KW-1133">Transmembrane helix</keyword>
<keyword evidence="1" id="KW-0472">Membrane</keyword>
<dbReference type="PANTHER" id="PTHR14969">
    <property type="entry name" value="SPHINGOSINE-1-PHOSPHATE PHOSPHOHYDROLASE"/>
    <property type="match status" value="1"/>
</dbReference>
<protein>
    <submittedName>
        <fullName evidence="3">Phosphatase PAP2 family protein</fullName>
    </submittedName>
</protein>
<keyword evidence="4" id="KW-1185">Reference proteome</keyword>
<accession>A0A498D8S0</accession>
<evidence type="ECO:0000313" key="4">
    <source>
        <dbReference type="Proteomes" id="UP000270219"/>
    </source>
</evidence>
<evidence type="ECO:0000256" key="1">
    <source>
        <dbReference type="SAM" id="Phobius"/>
    </source>
</evidence>
<dbReference type="SMART" id="SM00014">
    <property type="entry name" value="acidPPc"/>
    <property type="match status" value="1"/>
</dbReference>
<gene>
    <name evidence="3" type="ORF">D8M04_09110</name>
</gene>
<dbReference type="RefSeq" id="WP_121522610.1">
    <property type="nucleotide sequence ID" value="NZ_RCHR01000003.1"/>
</dbReference>
<feature type="transmembrane region" description="Helical" evidence="1">
    <location>
        <begin position="65"/>
        <end position="82"/>
    </location>
</feature>
<evidence type="ECO:0000259" key="2">
    <source>
        <dbReference type="SMART" id="SM00014"/>
    </source>
</evidence>
<comment type="caution">
    <text evidence="3">The sequence shown here is derived from an EMBL/GenBank/DDBJ whole genome shotgun (WGS) entry which is preliminary data.</text>
</comment>
<feature type="transmembrane region" description="Helical" evidence="1">
    <location>
        <begin position="7"/>
        <end position="28"/>
    </location>
</feature>
<sequence>MFSERKGILLVLLMILVAMTCIWMIQIVNGSVPLLDQWTRELASQAGGTFVYNIFLTITHLGSRGFLIPFVISMSIVLWVLLKNMKAPIIFAFGTLLTYYLNSWIKQWIERERPSILEEARGVGYSFPSGHAMISIVCYGLLAYFITRKLKSKHAIICTQVGFSLVILLIGISRYFINVHYLTDIIAGFNIGYLCLIALTYLYERLQRERYRSRD</sequence>
<feature type="domain" description="Phosphatidic acid phosphatase type 2/haloperoxidase" evidence="2">
    <location>
        <begin position="88"/>
        <end position="200"/>
    </location>
</feature>
<organism evidence="3 4">
    <name type="scientific">Oceanobacillus piezotolerans</name>
    <dbReference type="NCBI Taxonomy" id="2448030"/>
    <lineage>
        <taxon>Bacteria</taxon>
        <taxon>Bacillati</taxon>
        <taxon>Bacillota</taxon>
        <taxon>Bacilli</taxon>
        <taxon>Bacillales</taxon>
        <taxon>Bacillaceae</taxon>
        <taxon>Oceanobacillus</taxon>
    </lineage>
</organism>